<comment type="pathway">
    <text evidence="5">Cofactor biosynthesis; NAD(+) biosynthesis; nicotinamide D-ribonucleotide from 5-phospho-alpha-D-ribose 1-diphosphate and nicotinamide: step 1/1.</text>
</comment>
<dbReference type="InterPro" id="IPR041529">
    <property type="entry name" value="DUF5598"/>
</dbReference>
<dbReference type="AlphaFoldDB" id="A0A7S3RQU2"/>
<evidence type="ECO:0000256" key="4">
    <source>
        <dbReference type="ARBA" id="ARBA00022679"/>
    </source>
</evidence>
<dbReference type="SUPFAM" id="SSF51690">
    <property type="entry name" value="Nicotinate/Quinolinate PRTase C-terminal domain-like"/>
    <property type="match status" value="1"/>
</dbReference>
<name>A0A7S3RQU2_EMIHU</name>
<evidence type="ECO:0000256" key="3">
    <source>
        <dbReference type="ARBA" id="ARBA00022676"/>
    </source>
</evidence>
<evidence type="ECO:0000256" key="8">
    <source>
        <dbReference type="ARBA" id="ARBA00047835"/>
    </source>
</evidence>
<comment type="similarity">
    <text evidence="1">Belongs to the NAPRTase family.</text>
</comment>
<proteinExistence type="inferred from homology"/>
<dbReference type="InterPro" id="IPR036068">
    <property type="entry name" value="Nicotinate_pribotase-like_C"/>
</dbReference>
<dbReference type="InterPro" id="IPR016471">
    <property type="entry name" value="Nicotinamide_PRibTrfase"/>
</dbReference>
<feature type="domain" description="Nicotinate/nicotinamide phosphoribosyltransferase" evidence="9">
    <location>
        <begin position="339"/>
        <end position="525"/>
    </location>
</feature>
<accession>A0A7S3RQU2</accession>
<dbReference type="EC" id="2.4.2.12" evidence="6"/>
<dbReference type="EMBL" id="HBIR01009116">
    <property type="protein sequence ID" value="CAE0532062.1"/>
    <property type="molecule type" value="Transcribed_RNA"/>
</dbReference>
<dbReference type="UniPathway" id="UPA00253"/>
<evidence type="ECO:0000256" key="1">
    <source>
        <dbReference type="ARBA" id="ARBA00010897"/>
    </source>
</evidence>
<keyword evidence="4" id="KW-0808">Transferase</keyword>
<dbReference type="PANTHER" id="PTHR43816">
    <property type="entry name" value="NICOTINAMIDE PHOSPHORIBOSYLTRANSFERASE"/>
    <property type="match status" value="1"/>
</dbReference>
<dbReference type="Pfam" id="PF04095">
    <property type="entry name" value="NAPRTase"/>
    <property type="match status" value="2"/>
</dbReference>
<dbReference type="InterPro" id="IPR013785">
    <property type="entry name" value="Aldolase_TIM"/>
</dbReference>
<evidence type="ECO:0000259" key="10">
    <source>
        <dbReference type="Pfam" id="PF18127"/>
    </source>
</evidence>
<evidence type="ECO:0000259" key="9">
    <source>
        <dbReference type="Pfam" id="PF04095"/>
    </source>
</evidence>
<dbReference type="PANTHER" id="PTHR43816:SF1">
    <property type="entry name" value="NICOTINAMIDE PHOSPHORIBOSYLTRANSFERASE"/>
    <property type="match status" value="1"/>
</dbReference>
<sequence length="851" mass="90590">MPEHARPGSQSGEYFPAVLFPPTSKAPGAKLLQLATVPGGGSDSLVLITNASTAVVKVLGPAEADAAADINYACAAVEYAGPLKATLVLSLSGDALAELGFPTTHAKVRVSNVDESKFKRGSSLNASFEGGYNVSYFTCRGYKEAFEPLATDGAGDHIVFFGLQYFIKEYLVGPVVTAAKIAEAEEFIARYMADVRIAGPAFAGGWDRTMFPRGDWEAMASGDYECTGVPTPGAVPGALPIKIEALPEGSIVAPGVAFFKLTNTHPRFYWLPNFLETLLVQVWYPTTVATQAREFRKTIQAYSVLSQRVSQVDFLPGERDFTPENIAADDLPVHIAQVFDLLDFGYRGVSSHETAGLGSGAYYTAGFEGSDTVAGSRMLLRHYNAADPKLGGTPVESFRAMFEQLHCATSVPAAEHSTITSWADMSPGADPAKYEADEYAAFVNMIRQYMPSFAVSLVSDGFNIWNAVANLWPSEKVVEGGEAGGLSMRAIIRARLKAGQLTLVRPDSGEGVETLPQLLSLFHATLPEAWESGLSPLRPLFAPTDPRQAEYEAVCESIRKAKGLPAGDNPFRRFVGQQFRILQGDGVALDTVGDMCASILANGFCVNAVHFGSGGGLLQKLNRDSLSVAFKCCAMYVGGRMYAIGKDPIAGGKKSYPGNPPVLRGADGVLRNRGTYDSAGKMLEAQPMSYAEFCSGVEGDVLQPVFENGTVLVDTPWSSIVSRAKVTGLDGTITRALSNLSAKAAFLQRFSSPEALAVRLAEASCGSKWMHCHPTKMAAMQAEPAFAALGLEKSAAKLGLTATLDSHALVAAIKEKHVCDKKAAKKVLAAIAESDMAAAEKAMKGKIMLTL</sequence>
<evidence type="ECO:0000256" key="7">
    <source>
        <dbReference type="ARBA" id="ARBA00035036"/>
    </source>
</evidence>
<feature type="domain" description="Nicotinate/nicotinamide phosphoribosyltransferase" evidence="9">
    <location>
        <begin position="577"/>
        <end position="654"/>
    </location>
</feature>
<evidence type="ECO:0000256" key="6">
    <source>
        <dbReference type="ARBA" id="ARBA00035024"/>
    </source>
</evidence>
<feature type="domain" description="Nicotinamide phosphoribosyltransferase N-terminal" evidence="10">
    <location>
        <begin position="135"/>
        <end position="193"/>
    </location>
</feature>
<dbReference type="GO" id="GO:0009435">
    <property type="term" value="P:NAD+ biosynthetic process"/>
    <property type="evidence" value="ECO:0007669"/>
    <property type="project" value="UniProtKB-UniPathway"/>
</dbReference>
<gene>
    <name evidence="11" type="ORF">EHUX00137_LOCUS6303</name>
</gene>
<dbReference type="Pfam" id="PF18127">
    <property type="entry name" value="NAMPT_N"/>
    <property type="match status" value="1"/>
</dbReference>
<protein>
    <recommendedName>
        <fullName evidence="7">Nicotinamide phosphoribosyltransferase</fullName>
        <ecNumber evidence="6">2.4.2.12</ecNumber>
    </recommendedName>
</protein>
<keyword evidence="3" id="KW-0328">Glycosyltransferase</keyword>
<keyword evidence="2" id="KW-0662">Pyridine nucleotide biosynthesis</keyword>
<dbReference type="GO" id="GO:0047280">
    <property type="term" value="F:nicotinamide phosphoribosyltransferase activity"/>
    <property type="evidence" value="ECO:0007669"/>
    <property type="project" value="UniProtKB-EC"/>
</dbReference>
<evidence type="ECO:0000256" key="5">
    <source>
        <dbReference type="ARBA" id="ARBA00035007"/>
    </source>
</evidence>
<comment type="catalytic activity">
    <reaction evidence="8">
        <text>beta-nicotinamide D-ribonucleotide + diphosphate = 5-phospho-alpha-D-ribose 1-diphosphate + nicotinamide + H(+)</text>
        <dbReference type="Rhea" id="RHEA:16149"/>
        <dbReference type="ChEBI" id="CHEBI:14649"/>
        <dbReference type="ChEBI" id="CHEBI:15378"/>
        <dbReference type="ChEBI" id="CHEBI:17154"/>
        <dbReference type="ChEBI" id="CHEBI:33019"/>
        <dbReference type="ChEBI" id="CHEBI:58017"/>
        <dbReference type="EC" id="2.4.2.12"/>
    </reaction>
    <physiologicalReaction direction="right-to-left" evidence="8">
        <dbReference type="Rhea" id="RHEA:16151"/>
    </physiologicalReaction>
</comment>
<evidence type="ECO:0000313" key="11">
    <source>
        <dbReference type="EMBL" id="CAE0532062.1"/>
    </source>
</evidence>
<reference evidence="11" key="1">
    <citation type="submission" date="2021-01" db="EMBL/GenBank/DDBJ databases">
        <authorList>
            <person name="Corre E."/>
            <person name="Pelletier E."/>
            <person name="Niang G."/>
            <person name="Scheremetjew M."/>
            <person name="Finn R."/>
            <person name="Kale V."/>
            <person name="Holt S."/>
            <person name="Cochrane G."/>
            <person name="Meng A."/>
            <person name="Brown T."/>
            <person name="Cohen L."/>
        </authorList>
    </citation>
    <scope>NUCLEOTIDE SEQUENCE</scope>
    <source>
        <strain evidence="11">379</strain>
    </source>
</reference>
<evidence type="ECO:0000256" key="2">
    <source>
        <dbReference type="ARBA" id="ARBA00022642"/>
    </source>
</evidence>
<organism evidence="11">
    <name type="scientific">Emiliania huxleyi</name>
    <name type="common">Coccolithophore</name>
    <name type="synonym">Pontosphaera huxleyi</name>
    <dbReference type="NCBI Taxonomy" id="2903"/>
    <lineage>
        <taxon>Eukaryota</taxon>
        <taxon>Haptista</taxon>
        <taxon>Haptophyta</taxon>
        <taxon>Prymnesiophyceae</taxon>
        <taxon>Isochrysidales</taxon>
        <taxon>Noelaerhabdaceae</taxon>
        <taxon>Emiliania</taxon>
    </lineage>
</organism>
<dbReference type="Gene3D" id="3.20.20.70">
    <property type="entry name" value="Aldolase class I"/>
    <property type="match status" value="2"/>
</dbReference>
<dbReference type="InterPro" id="IPR041525">
    <property type="entry name" value="N/Namide_PRibTrfase"/>
</dbReference>